<dbReference type="GeneID" id="55990285"/>
<organism evidence="2 3">
    <name type="scientific">Talaromyces rugulosus</name>
    <name type="common">Penicillium rugulosum</name>
    <dbReference type="NCBI Taxonomy" id="121627"/>
    <lineage>
        <taxon>Eukaryota</taxon>
        <taxon>Fungi</taxon>
        <taxon>Dikarya</taxon>
        <taxon>Ascomycota</taxon>
        <taxon>Pezizomycotina</taxon>
        <taxon>Eurotiomycetes</taxon>
        <taxon>Eurotiomycetidae</taxon>
        <taxon>Eurotiales</taxon>
        <taxon>Trichocomaceae</taxon>
        <taxon>Talaromyces</taxon>
        <taxon>Talaromyces sect. Islandici</taxon>
    </lineage>
</organism>
<dbReference type="RefSeq" id="XP_035341859.1">
    <property type="nucleotide sequence ID" value="XM_035485966.1"/>
</dbReference>
<dbReference type="Gene3D" id="3.40.50.1110">
    <property type="entry name" value="SGNH hydrolase"/>
    <property type="match status" value="1"/>
</dbReference>
<dbReference type="SUPFAM" id="SSF52266">
    <property type="entry name" value="SGNH hydrolase"/>
    <property type="match status" value="1"/>
</dbReference>
<evidence type="ECO:0000313" key="3">
    <source>
        <dbReference type="Proteomes" id="UP000509510"/>
    </source>
</evidence>
<dbReference type="AlphaFoldDB" id="A0A7H8QQC6"/>
<dbReference type="Proteomes" id="UP000509510">
    <property type="component" value="Chromosome II"/>
</dbReference>
<dbReference type="EMBL" id="CP055899">
    <property type="protein sequence ID" value="QKX55681.1"/>
    <property type="molecule type" value="Genomic_DNA"/>
</dbReference>
<evidence type="ECO:0000256" key="1">
    <source>
        <dbReference type="SAM" id="MobiDB-lite"/>
    </source>
</evidence>
<proteinExistence type="predicted"/>
<accession>A0A7H8QQC6</accession>
<dbReference type="InterPro" id="IPR036514">
    <property type="entry name" value="SGNH_hydro_sf"/>
</dbReference>
<evidence type="ECO:0000313" key="2">
    <source>
        <dbReference type="EMBL" id="QKX55681.1"/>
    </source>
</evidence>
<feature type="region of interest" description="Disordered" evidence="1">
    <location>
        <begin position="361"/>
        <end position="393"/>
    </location>
</feature>
<reference evidence="3" key="1">
    <citation type="submission" date="2020-06" db="EMBL/GenBank/DDBJ databases">
        <title>A chromosome-scale genome assembly of Talaromyces rugulosus W13939.</title>
        <authorList>
            <person name="Wang B."/>
            <person name="Guo L."/>
            <person name="Ye K."/>
            <person name="Wang L."/>
        </authorList>
    </citation>
    <scope>NUCLEOTIDE SEQUENCE [LARGE SCALE GENOMIC DNA]</scope>
    <source>
        <strain evidence="3">W13939</strain>
    </source>
</reference>
<sequence>MRYTTRLNVLVGLAFLSFLIALRLVYVSDYGLPIRGKWDSWADVKAPPLASSPDHRLVVFGDAWSYTGARLHDRGKGWPEWVCTSWPCRLETYAQQDHACQGPFCGSVVDDLELQKITSDLNELREPLPDLRAQVDQWLTSEHEAMLKDPAGGDMHARMNDTVFAVSFVVWDIWKFLHAPLGDTIKSSISRSIDSLFEQLNRLPAESGFGDVRVVLMLSIDPTFLPAFDATAGQKDMVSIVEQWNRELQEKAREWEGGSMYIFDTNEFLLDQVRGYQYYAAGMLDANGLWEENPWDDVEHPCVESTGKWMTFLGNESKTCENPDKFLFWDGLHLGPTANELMGTEIFHSIESSWIENNDAVAPEPENHEAEQTDSTPINRRTSRRNAGVSFGR</sequence>
<keyword evidence="3" id="KW-1185">Reference proteome</keyword>
<dbReference type="OrthoDB" id="5278722at2759"/>
<gene>
    <name evidence="2" type="ORF">TRUGW13939_02778</name>
</gene>
<name>A0A7H8QQC6_TALRU</name>
<protein>
    <submittedName>
        <fullName evidence="2">Uncharacterized protein</fullName>
    </submittedName>
</protein>
<dbReference type="KEGG" id="trg:TRUGW13939_02778"/>